<dbReference type="GO" id="GO:0005737">
    <property type="term" value="C:cytoplasm"/>
    <property type="evidence" value="ECO:0007669"/>
    <property type="project" value="UniProtKB-SubCell"/>
</dbReference>
<dbReference type="GO" id="GO:0008453">
    <property type="term" value="F:alanine-glyoxylate transaminase activity"/>
    <property type="evidence" value="ECO:0007669"/>
    <property type="project" value="TreeGrafter"/>
</dbReference>
<keyword evidence="8 13" id="KW-0663">Pyridoxal phosphate</keyword>
<dbReference type="Pfam" id="PF00266">
    <property type="entry name" value="Aminotran_5"/>
    <property type="match status" value="1"/>
</dbReference>
<evidence type="ECO:0000256" key="3">
    <source>
        <dbReference type="ARBA" id="ARBA00006904"/>
    </source>
</evidence>
<sequence>MAELTIPADLKPRDGRFGCGPSKVRPEQLTALVAAGDLFGTSHRQAPVKNLVGRVRDGLRQLFSLPDGYEVVLGNGGSTAFWDAAAFGLVDKRSLHLTYGEFSSKFASCVAKNPFVGDPIILKADPGSAPAPTSDPSVDVVAWAHNETSTGVAVPVQRPDGDALVLIDATSAAGGLPVDITDVDAYYFAPQKNFASDGGLWIAVLSPAALARIEAIAATDRWVPDFLSLPIAVDNSVKNQTYNTPAIATLVLLAEQIDWLNGNGGLDWAVKRTADSSQRLYSWAEGASFATPFVTDPALRSQVVGTIDFDDSVDAAAVAKALRANGIVDTEPYRKLGRNQLRVGMFPAVDPDDVSALTRCVDWVVERL</sequence>
<dbReference type="InterPro" id="IPR006272">
    <property type="entry name" value="Pser_aminoTfrase_mycobac"/>
</dbReference>
<dbReference type="PIRSF" id="PIRSF000525">
    <property type="entry name" value="SerC"/>
    <property type="match status" value="1"/>
</dbReference>
<comment type="cofactor">
    <cofactor evidence="13">
        <name>pyridoxal 5'-phosphate</name>
        <dbReference type="ChEBI" id="CHEBI:597326"/>
    </cofactor>
    <text evidence="13">Binds 1 pyridoxal phosphate per subunit.</text>
</comment>
<dbReference type="EMBL" id="CP020809">
    <property type="protein sequence ID" value="ART72176.1"/>
    <property type="molecule type" value="Genomic_DNA"/>
</dbReference>
<evidence type="ECO:0000256" key="2">
    <source>
        <dbReference type="ARBA" id="ARBA00005099"/>
    </source>
</evidence>
<dbReference type="InterPro" id="IPR000192">
    <property type="entry name" value="Aminotrans_V_dom"/>
</dbReference>
<reference evidence="15 16" key="1">
    <citation type="submission" date="2017-04" db="EMBL/GenBank/DDBJ databases">
        <title>Whole Genome Sequence of 1,4-Dioxane Degrading Bacterium Mycobacterium dioxanotrophicus PH-06.</title>
        <authorList>
            <person name="He Y."/>
        </authorList>
    </citation>
    <scope>NUCLEOTIDE SEQUENCE [LARGE SCALE GENOMIC DNA]</scope>
    <source>
        <strain evidence="15 16">PH-06</strain>
    </source>
</reference>
<comment type="pathway">
    <text evidence="2 13">Amino-acid biosynthesis; L-serine biosynthesis; L-serine from 3-phospho-D-glycerate: step 2/3.</text>
</comment>
<dbReference type="Proteomes" id="UP000195331">
    <property type="component" value="Chromosome"/>
</dbReference>
<evidence type="ECO:0000256" key="11">
    <source>
        <dbReference type="ARBA" id="ARBA00047630"/>
    </source>
</evidence>
<organism evidence="15 16">
    <name type="scientific">Mycobacterium dioxanotrophicus</name>
    <dbReference type="NCBI Taxonomy" id="482462"/>
    <lineage>
        <taxon>Bacteria</taxon>
        <taxon>Bacillati</taxon>
        <taxon>Actinomycetota</taxon>
        <taxon>Actinomycetes</taxon>
        <taxon>Mycobacteriales</taxon>
        <taxon>Mycobacteriaceae</taxon>
        <taxon>Mycobacterium</taxon>
    </lineage>
</organism>
<dbReference type="InterPro" id="IPR015422">
    <property type="entry name" value="PyrdxlP-dep_Trfase_small"/>
</dbReference>
<feature type="binding site" evidence="13">
    <location>
        <position position="148"/>
    </location>
    <ligand>
        <name>pyridoxal 5'-phosphate</name>
        <dbReference type="ChEBI" id="CHEBI:597326"/>
    </ligand>
</feature>
<dbReference type="Gene3D" id="3.40.640.10">
    <property type="entry name" value="Type I PLP-dependent aspartate aminotransferase-like (Major domain)"/>
    <property type="match status" value="1"/>
</dbReference>
<comment type="catalytic activity">
    <reaction evidence="12 13">
        <text>O-phospho-L-serine + 2-oxoglutarate = 3-phosphooxypyruvate + L-glutamate</text>
        <dbReference type="Rhea" id="RHEA:14329"/>
        <dbReference type="ChEBI" id="CHEBI:16810"/>
        <dbReference type="ChEBI" id="CHEBI:18110"/>
        <dbReference type="ChEBI" id="CHEBI:29985"/>
        <dbReference type="ChEBI" id="CHEBI:57524"/>
        <dbReference type="EC" id="2.6.1.52"/>
    </reaction>
</comment>
<name>A0A1Y0CAV0_9MYCO</name>
<keyword evidence="9 13" id="KW-0664">Pyridoxine biosynthesis</keyword>
<evidence type="ECO:0000256" key="8">
    <source>
        <dbReference type="ARBA" id="ARBA00022898"/>
    </source>
</evidence>
<comment type="function">
    <text evidence="1 13">Catalyzes the reversible conversion of 3-phosphohydroxypyruvate to phosphoserine and of 3-hydroxy-2-oxo-4-phosphonooxybutanoate to phosphohydroxythreonine.</text>
</comment>
<feature type="binding site" evidence="13">
    <location>
        <begin position="243"/>
        <end position="244"/>
    </location>
    <ligand>
        <name>pyridoxal 5'-phosphate</name>
        <dbReference type="ChEBI" id="CHEBI:597326"/>
    </ligand>
</feature>
<comment type="catalytic activity">
    <reaction evidence="11 13">
        <text>4-(phosphooxy)-L-threonine + 2-oxoglutarate = (R)-3-hydroxy-2-oxo-4-phosphooxybutanoate + L-glutamate</text>
        <dbReference type="Rhea" id="RHEA:16573"/>
        <dbReference type="ChEBI" id="CHEBI:16810"/>
        <dbReference type="ChEBI" id="CHEBI:29985"/>
        <dbReference type="ChEBI" id="CHEBI:58452"/>
        <dbReference type="ChEBI" id="CHEBI:58538"/>
        <dbReference type="EC" id="2.6.1.52"/>
    </reaction>
</comment>
<dbReference type="GO" id="GO:0008615">
    <property type="term" value="P:pyridoxine biosynthetic process"/>
    <property type="evidence" value="ECO:0007669"/>
    <property type="project" value="UniProtKB-UniRule"/>
</dbReference>
<dbReference type="AlphaFoldDB" id="A0A1Y0CAV0"/>
<evidence type="ECO:0000313" key="15">
    <source>
        <dbReference type="EMBL" id="ART72176.1"/>
    </source>
</evidence>
<dbReference type="Gene3D" id="3.90.1150.10">
    <property type="entry name" value="Aspartate Aminotransferase, domain 1"/>
    <property type="match status" value="1"/>
</dbReference>
<comment type="similarity">
    <text evidence="3 13">Belongs to the class-V pyridoxal-phosphate-dependent aminotransferase family. SerC subfamily.</text>
</comment>
<gene>
    <name evidence="13" type="primary">serC</name>
    <name evidence="15" type="ORF">BTO20_29730</name>
</gene>
<evidence type="ECO:0000256" key="6">
    <source>
        <dbReference type="ARBA" id="ARBA00022605"/>
    </source>
</evidence>
<dbReference type="EC" id="2.6.1.52" evidence="13"/>
<evidence type="ECO:0000256" key="5">
    <source>
        <dbReference type="ARBA" id="ARBA00022576"/>
    </source>
</evidence>
<dbReference type="GO" id="GO:0030170">
    <property type="term" value="F:pyridoxal phosphate binding"/>
    <property type="evidence" value="ECO:0007669"/>
    <property type="project" value="UniProtKB-UniRule"/>
</dbReference>
<evidence type="ECO:0000259" key="14">
    <source>
        <dbReference type="Pfam" id="PF00266"/>
    </source>
</evidence>
<protein>
    <recommendedName>
        <fullName evidence="13">Phosphoserine aminotransferase</fullName>
        <ecNumber evidence="13">2.6.1.52</ecNumber>
    </recommendedName>
    <alternativeName>
        <fullName evidence="13">Phosphohydroxythreonine aminotransferase</fullName>
        <shortName evidence="13">PSAT</shortName>
    </alternativeName>
</protein>
<dbReference type="InterPro" id="IPR022278">
    <property type="entry name" value="Pser_aminoTfrase"/>
</dbReference>
<comment type="subunit">
    <text evidence="13">Homodimer.</text>
</comment>
<dbReference type="RefSeq" id="WP_087079500.1">
    <property type="nucleotide sequence ID" value="NZ_CP020809.1"/>
</dbReference>
<dbReference type="GO" id="GO:0004648">
    <property type="term" value="F:O-phospho-L-serine:2-oxoglutarate aminotransferase activity"/>
    <property type="evidence" value="ECO:0007669"/>
    <property type="project" value="UniProtKB-UniRule"/>
</dbReference>
<feature type="binding site" evidence="13">
    <location>
        <position position="44"/>
    </location>
    <ligand>
        <name>L-glutamate</name>
        <dbReference type="ChEBI" id="CHEBI:29985"/>
    </ligand>
</feature>
<keyword evidence="10 13" id="KW-0718">Serine biosynthesis</keyword>
<dbReference type="UniPathway" id="UPA00244">
    <property type="reaction ID" value="UER00311"/>
</dbReference>
<dbReference type="UniPathway" id="UPA00135">
    <property type="reaction ID" value="UER00197"/>
</dbReference>
<dbReference type="SUPFAM" id="SSF53383">
    <property type="entry name" value="PLP-dependent transferases"/>
    <property type="match status" value="1"/>
</dbReference>
<dbReference type="OrthoDB" id="975012at2"/>
<dbReference type="PANTHER" id="PTHR21152:SF40">
    <property type="entry name" value="ALANINE--GLYOXYLATE AMINOTRANSFERASE"/>
    <property type="match status" value="1"/>
</dbReference>
<evidence type="ECO:0000256" key="4">
    <source>
        <dbReference type="ARBA" id="ARBA00022490"/>
    </source>
</evidence>
<accession>A0A1Y0CAV0</accession>
<evidence type="ECO:0000256" key="13">
    <source>
        <dbReference type="HAMAP-Rule" id="MF_00160"/>
    </source>
</evidence>
<dbReference type="GO" id="GO:0004760">
    <property type="term" value="F:L-serine-pyruvate transaminase activity"/>
    <property type="evidence" value="ECO:0007669"/>
    <property type="project" value="TreeGrafter"/>
</dbReference>
<dbReference type="GO" id="GO:0006564">
    <property type="term" value="P:L-serine biosynthetic process"/>
    <property type="evidence" value="ECO:0007669"/>
    <property type="project" value="UniProtKB-UniRule"/>
</dbReference>
<feature type="binding site" evidence="13">
    <location>
        <position position="102"/>
    </location>
    <ligand>
        <name>pyridoxal 5'-phosphate</name>
        <dbReference type="ChEBI" id="CHEBI:597326"/>
    </ligand>
</feature>
<keyword evidence="6 13" id="KW-0028">Amino-acid biosynthesis</keyword>
<evidence type="ECO:0000256" key="12">
    <source>
        <dbReference type="ARBA" id="ARBA00049007"/>
    </source>
</evidence>
<evidence type="ECO:0000256" key="7">
    <source>
        <dbReference type="ARBA" id="ARBA00022679"/>
    </source>
</evidence>
<dbReference type="PANTHER" id="PTHR21152">
    <property type="entry name" value="AMINOTRANSFERASE CLASS V"/>
    <property type="match status" value="1"/>
</dbReference>
<keyword evidence="7 13" id="KW-0808">Transferase</keyword>
<feature type="binding site" evidence="13">
    <location>
        <position position="191"/>
    </location>
    <ligand>
        <name>pyridoxal 5'-phosphate</name>
        <dbReference type="ChEBI" id="CHEBI:597326"/>
    </ligand>
</feature>
<evidence type="ECO:0000313" key="16">
    <source>
        <dbReference type="Proteomes" id="UP000195331"/>
    </source>
</evidence>
<dbReference type="NCBIfam" id="TIGR01366">
    <property type="entry name" value="serC_3"/>
    <property type="match status" value="1"/>
</dbReference>
<keyword evidence="5 13" id="KW-0032">Aminotransferase</keyword>
<dbReference type="InterPro" id="IPR015421">
    <property type="entry name" value="PyrdxlP-dep_Trfase_major"/>
</dbReference>
<feature type="domain" description="Aminotransferase class V" evidence="14">
    <location>
        <begin position="41"/>
        <end position="327"/>
    </location>
</feature>
<comment type="subcellular location">
    <subcellularLocation>
        <location evidence="13">Cytoplasm</location>
    </subcellularLocation>
</comment>
<feature type="modified residue" description="N6-(pyridoxal phosphate)lysine" evidence="13">
    <location>
        <position position="192"/>
    </location>
</feature>
<dbReference type="KEGG" id="mdx:BTO20_29730"/>
<feature type="binding site" evidence="13">
    <location>
        <position position="168"/>
    </location>
    <ligand>
        <name>pyridoxal 5'-phosphate</name>
        <dbReference type="ChEBI" id="CHEBI:597326"/>
    </ligand>
</feature>
<dbReference type="InterPro" id="IPR015424">
    <property type="entry name" value="PyrdxlP-dep_Trfase"/>
</dbReference>
<keyword evidence="4 13" id="KW-0963">Cytoplasm</keyword>
<evidence type="ECO:0000256" key="10">
    <source>
        <dbReference type="ARBA" id="ARBA00023299"/>
    </source>
</evidence>
<dbReference type="HAMAP" id="MF_00160">
    <property type="entry name" value="SerC_aminotrans_5"/>
    <property type="match status" value="1"/>
</dbReference>
<keyword evidence="16" id="KW-1185">Reference proteome</keyword>
<evidence type="ECO:0000256" key="1">
    <source>
        <dbReference type="ARBA" id="ARBA00003483"/>
    </source>
</evidence>
<proteinExistence type="inferred from homology"/>
<dbReference type="GO" id="GO:0019265">
    <property type="term" value="P:glycine biosynthetic process, by transamination of glyoxylate"/>
    <property type="evidence" value="ECO:0007669"/>
    <property type="project" value="TreeGrafter"/>
</dbReference>
<evidence type="ECO:0000256" key="9">
    <source>
        <dbReference type="ARBA" id="ARBA00023096"/>
    </source>
</evidence>
<comment type="caution">
    <text evidence="13">Lacks conserved residue(s) required for the propagation of feature annotation.</text>
</comment>
<comment type="pathway">
    <text evidence="13">Cofactor biosynthesis; pyridoxine 5'-phosphate biosynthesis; pyridoxine 5'-phosphate from D-erythrose 4-phosphate: step 3/5.</text>
</comment>